<dbReference type="AlphaFoldDB" id="A0A1M2VBE3"/>
<evidence type="ECO:0000256" key="1">
    <source>
        <dbReference type="SAM" id="MobiDB-lite"/>
    </source>
</evidence>
<feature type="region of interest" description="Disordered" evidence="1">
    <location>
        <begin position="1"/>
        <end position="24"/>
    </location>
</feature>
<reference evidence="2 3" key="1">
    <citation type="submission" date="2016-10" db="EMBL/GenBank/DDBJ databases">
        <title>Genome sequence of the basidiomycete white-rot fungus Trametes pubescens.</title>
        <authorList>
            <person name="Makela M.R."/>
            <person name="Granchi Z."/>
            <person name="Peng M."/>
            <person name="De Vries R.P."/>
            <person name="Grigoriev I."/>
            <person name="Riley R."/>
            <person name="Hilden K."/>
        </authorList>
    </citation>
    <scope>NUCLEOTIDE SEQUENCE [LARGE SCALE GENOMIC DNA]</scope>
    <source>
        <strain evidence="2 3">FBCC735</strain>
    </source>
</reference>
<feature type="compositionally biased region" description="Low complexity" evidence="1">
    <location>
        <begin position="734"/>
        <end position="755"/>
    </location>
</feature>
<keyword evidence="3" id="KW-1185">Reference proteome</keyword>
<feature type="compositionally biased region" description="Basic residues" evidence="1">
    <location>
        <begin position="335"/>
        <end position="365"/>
    </location>
</feature>
<dbReference type="OrthoDB" id="2953420at2759"/>
<dbReference type="EMBL" id="MNAD01001512">
    <property type="protein sequence ID" value="OJT04874.1"/>
    <property type="molecule type" value="Genomic_DNA"/>
</dbReference>
<feature type="compositionally biased region" description="Pro residues" evidence="1">
    <location>
        <begin position="275"/>
        <end position="292"/>
    </location>
</feature>
<feature type="region of interest" description="Disordered" evidence="1">
    <location>
        <begin position="161"/>
        <end position="193"/>
    </location>
</feature>
<feature type="region of interest" description="Disordered" evidence="1">
    <location>
        <begin position="715"/>
        <end position="763"/>
    </location>
</feature>
<evidence type="ECO:0000313" key="2">
    <source>
        <dbReference type="EMBL" id="OJT04874.1"/>
    </source>
</evidence>
<gene>
    <name evidence="2" type="ORF">TRAPUB_4369</name>
</gene>
<feature type="compositionally biased region" description="Pro residues" evidence="1">
    <location>
        <begin position="1"/>
        <end position="11"/>
    </location>
</feature>
<feature type="region of interest" description="Disordered" evidence="1">
    <location>
        <begin position="264"/>
        <end position="371"/>
    </location>
</feature>
<comment type="caution">
    <text evidence="2">The sequence shown here is derived from an EMBL/GenBank/DDBJ whole genome shotgun (WGS) entry which is preliminary data.</text>
</comment>
<name>A0A1M2VBE3_TRAPU</name>
<dbReference type="Proteomes" id="UP000184267">
    <property type="component" value="Unassembled WGS sequence"/>
</dbReference>
<feature type="compositionally biased region" description="Basic and acidic residues" evidence="1">
    <location>
        <begin position="324"/>
        <end position="334"/>
    </location>
</feature>
<evidence type="ECO:0000313" key="3">
    <source>
        <dbReference type="Proteomes" id="UP000184267"/>
    </source>
</evidence>
<proteinExistence type="predicted"/>
<sequence>MAPPVPNPPGADPDTGTPARVLAHAPGPEAAHPAFRPALWPWEWLPDRQAIAHPQGCATCDAYLDHLELEQHLEIKSLQFAEEERRKHFARGEYTLGYKRGQVESQADGAALRSFDNAREVARLRATVRLLEGKCDKLETSLNTLSTASGVKIPVEEGYRTLSEDDDDDDEVEMAGSRRRRNKGKAAAVKPTTAQAKDAMQVYFDRRASRWETHQVDLKRLREIALASRESAVRIDAEGDVLMRSPTLLSRSLQASMHRPTALPAALGATRTVPDAPPRDLPGPPQRAPSPARPMRSRRSRASSPPRAPPPAPVVPARRARSPSPDRREYERSGGRHRSRSRSRSRDTRHRSHHESRPPARRRRSCSLSYDSDHVRGEVRYTPTPEQFRPPPAPIGHYYPPPVAMAQGGRGVPLYSDPYAYMPRFEQSAVYPPPLPYHTPQPPTSLPTQQTHNAWGNTRAEPAHAGRPFLGVPPHYSAADAPPLPSNAADLRHLMDVASQRTTAGLIAAAKLRYWMKDRQGSRSDNEVDAALRQYRIPQWFREEYEPARVSRARERARLREVGAVISRPTPDGSFAEWSRYLNEGPEPNVLNRHVRRNAETNQVEEDDLRGYLTASRLAFVITPGIVRDEKRPMRQEVFRLLAQVFQSRAHYEAELARTNLAVHPTLNLAAYSGPLPPTLDDVIRHAADRGVAPAMIHPELAAWAARYANSTLPAPAPVTPTEEEEPVAGGSGAQASDGDETPSTTPTGPAPTSGDVDVVMQE</sequence>
<organism evidence="2 3">
    <name type="scientific">Trametes pubescens</name>
    <name type="common">White-rot fungus</name>
    <dbReference type="NCBI Taxonomy" id="154538"/>
    <lineage>
        <taxon>Eukaryota</taxon>
        <taxon>Fungi</taxon>
        <taxon>Dikarya</taxon>
        <taxon>Basidiomycota</taxon>
        <taxon>Agaricomycotina</taxon>
        <taxon>Agaricomycetes</taxon>
        <taxon>Polyporales</taxon>
        <taxon>Polyporaceae</taxon>
        <taxon>Trametes</taxon>
    </lineage>
</organism>
<feature type="compositionally biased region" description="Acidic residues" evidence="1">
    <location>
        <begin position="164"/>
        <end position="173"/>
    </location>
</feature>
<protein>
    <submittedName>
        <fullName evidence="2">Uncharacterized protein</fullName>
    </submittedName>
</protein>
<accession>A0A1M2VBE3</accession>